<sequence length="109" mass="11721">MTEQSKVSSKAAGVQRCAEKALNTASPLCSVISRTDSAARAVWRARQSIQRVEVRAEKIDTHHSRECQVKIGLLHSGQLRMAGRLYVSKLGDCGGVWSPATGVVETGSL</sequence>
<reference evidence="1 3" key="1">
    <citation type="submission" date="2017-11" db="EMBL/GenBank/DDBJ databases">
        <title>De novo assembly and phasing of dikaryotic genomes from two isolates of Puccinia coronata f. sp. avenae, the causal agent of oat crown rust.</title>
        <authorList>
            <person name="Miller M.E."/>
            <person name="Zhang Y."/>
            <person name="Omidvar V."/>
            <person name="Sperschneider J."/>
            <person name="Schwessinger B."/>
            <person name="Raley C."/>
            <person name="Palmer J.M."/>
            <person name="Garnica D."/>
            <person name="Upadhyaya N."/>
            <person name="Rathjen J."/>
            <person name="Taylor J.M."/>
            <person name="Park R.F."/>
            <person name="Dodds P.N."/>
            <person name="Hirsch C.D."/>
            <person name="Kianian S.F."/>
            <person name="Figueroa M."/>
        </authorList>
    </citation>
    <scope>NUCLEOTIDE SEQUENCE [LARGE SCALE GENOMIC DNA]</scope>
    <source>
        <strain evidence="1">12SD80</strain>
    </source>
</reference>
<evidence type="ECO:0000313" key="3">
    <source>
        <dbReference type="Proteomes" id="UP000235392"/>
    </source>
</evidence>
<dbReference type="AlphaFoldDB" id="A0A2N5TM18"/>
<proteinExistence type="predicted"/>
<dbReference type="Proteomes" id="UP000235392">
    <property type="component" value="Unassembled WGS sequence"/>
</dbReference>
<dbReference type="EMBL" id="PGCI01000314">
    <property type="protein sequence ID" value="PLW29961.1"/>
    <property type="molecule type" value="Genomic_DNA"/>
</dbReference>
<gene>
    <name evidence="2" type="ORF">PCASD_18903</name>
    <name evidence="1" type="ORF">PCASD_25249</name>
</gene>
<comment type="caution">
    <text evidence="1">The sequence shown here is derived from an EMBL/GenBank/DDBJ whole genome shotgun (WGS) entry which is preliminary data.</text>
</comment>
<protein>
    <submittedName>
        <fullName evidence="1">Uncharacterized protein</fullName>
    </submittedName>
</protein>
<accession>A0A2N5TM18</accession>
<name>A0A2N5TM18_9BASI</name>
<organism evidence="1 3">
    <name type="scientific">Puccinia coronata f. sp. avenae</name>
    <dbReference type="NCBI Taxonomy" id="200324"/>
    <lineage>
        <taxon>Eukaryota</taxon>
        <taxon>Fungi</taxon>
        <taxon>Dikarya</taxon>
        <taxon>Basidiomycota</taxon>
        <taxon>Pucciniomycotina</taxon>
        <taxon>Pucciniomycetes</taxon>
        <taxon>Pucciniales</taxon>
        <taxon>Pucciniaceae</taxon>
        <taxon>Puccinia</taxon>
    </lineage>
</organism>
<dbReference type="EMBL" id="PGCI01000457">
    <property type="protein sequence ID" value="PLW26537.1"/>
    <property type="molecule type" value="Genomic_DNA"/>
</dbReference>
<evidence type="ECO:0000313" key="1">
    <source>
        <dbReference type="EMBL" id="PLW26537.1"/>
    </source>
</evidence>
<evidence type="ECO:0000313" key="2">
    <source>
        <dbReference type="EMBL" id="PLW29961.1"/>
    </source>
</evidence>